<evidence type="ECO:0000313" key="2">
    <source>
        <dbReference type="Proteomes" id="UP000243096"/>
    </source>
</evidence>
<dbReference type="InterPro" id="IPR011747">
    <property type="entry name" value="CHP02241"/>
</dbReference>
<dbReference type="PANTHER" id="PTHR38009">
    <property type="entry name" value="CONSERVED HYPOTHETICAL PHAGE TAIL PROTEIN"/>
    <property type="match status" value="1"/>
</dbReference>
<proteinExistence type="predicted"/>
<dbReference type="EMBL" id="PRDW01000005">
    <property type="protein sequence ID" value="PPB83843.1"/>
    <property type="molecule type" value="Genomic_DNA"/>
</dbReference>
<evidence type="ECO:0000313" key="1">
    <source>
        <dbReference type="EMBL" id="PPB83843.1"/>
    </source>
</evidence>
<dbReference type="Proteomes" id="UP000243096">
    <property type="component" value="Unassembled WGS sequence"/>
</dbReference>
<sequence>MALDSKTMAATYPIPTYRFTVTVGKEQMAFSSVSGLEQSVEKIEYKDGLGGLYQMPGQAQSVTLTLKRGVMPKNSQLYDWMSSISLNRVEKKDISISLTDESGKELLVTWNVSNAFPTKLTAPSLDATSNEVAFEELSLAADRVTVNFH</sequence>
<name>A0A2P5KAV6_9BURK</name>
<dbReference type="AlphaFoldDB" id="A0A2P5KAV6"/>
<dbReference type="InterPro" id="IPR010667">
    <property type="entry name" value="Phage_T4_Gp19"/>
</dbReference>
<dbReference type="GO" id="GO:0005198">
    <property type="term" value="F:structural molecule activity"/>
    <property type="evidence" value="ECO:0007669"/>
    <property type="project" value="InterPro"/>
</dbReference>
<organism evidence="1 2">
    <name type="scientific">Mycetohabitans endofungorum</name>
    <dbReference type="NCBI Taxonomy" id="417203"/>
    <lineage>
        <taxon>Bacteria</taxon>
        <taxon>Pseudomonadati</taxon>
        <taxon>Pseudomonadota</taxon>
        <taxon>Betaproteobacteria</taxon>
        <taxon>Burkholderiales</taxon>
        <taxon>Burkholderiaceae</taxon>
        <taxon>Mycetohabitans</taxon>
    </lineage>
</organism>
<accession>A0A2P5KAV6</accession>
<gene>
    <name evidence="1" type="ORF">B0O95_10524</name>
</gene>
<keyword evidence="2" id="KW-1185">Reference proteome</keyword>
<dbReference type="PANTHER" id="PTHR38009:SF1">
    <property type="entry name" value="CONSERVED HYPOTHETICAL PHAGE TAIL PROTEIN"/>
    <property type="match status" value="1"/>
</dbReference>
<protein>
    <submittedName>
        <fullName evidence="1">Phage tail-like protein</fullName>
    </submittedName>
</protein>
<dbReference type="OrthoDB" id="9799891at2"/>
<reference evidence="1 2" key="1">
    <citation type="submission" date="2018-01" db="EMBL/GenBank/DDBJ databases">
        <title>Genomic Encyclopedia of Type Strains, Phase III (KMG-III): the genomes of soil and plant-associated and newly described type strains.</title>
        <authorList>
            <person name="Whitman W."/>
        </authorList>
    </citation>
    <scope>NUCLEOTIDE SEQUENCE [LARGE SCALE GENOMIC DNA]</scope>
    <source>
        <strain evidence="1 2">HKI456</strain>
    </source>
</reference>
<comment type="caution">
    <text evidence="1">The sequence shown here is derived from an EMBL/GenBank/DDBJ whole genome shotgun (WGS) entry which is preliminary data.</text>
</comment>
<dbReference type="RefSeq" id="WP_104077136.1">
    <property type="nucleotide sequence ID" value="NZ_CP062178.1"/>
</dbReference>
<dbReference type="Pfam" id="PF06841">
    <property type="entry name" value="Phage_T4_gp19"/>
    <property type="match status" value="1"/>
</dbReference>
<dbReference type="NCBIfam" id="TIGR02241">
    <property type="entry name" value="conserved hypothetical phage tail region protein"/>
    <property type="match status" value="1"/>
</dbReference>